<dbReference type="EMBL" id="SDHZ01000001">
    <property type="protein sequence ID" value="RXK86122.1"/>
    <property type="molecule type" value="Genomic_DNA"/>
</dbReference>
<dbReference type="Proteomes" id="UP000290545">
    <property type="component" value="Unassembled WGS sequence"/>
</dbReference>
<evidence type="ECO:0000313" key="2">
    <source>
        <dbReference type="EMBL" id="RXK86122.1"/>
    </source>
</evidence>
<feature type="region of interest" description="Disordered" evidence="1">
    <location>
        <begin position="136"/>
        <end position="250"/>
    </location>
</feature>
<feature type="compositionally biased region" description="Basic and acidic residues" evidence="1">
    <location>
        <begin position="165"/>
        <end position="174"/>
    </location>
</feature>
<feature type="compositionally biased region" description="Polar residues" evidence="1">
    <location>
        <begin position="136"/>
        <end position="146"/>
    </location>
</feature>
<protein>
    <recommendedName>
        <fullName evidence="4">DUF4339 domain-containing protein</fullName>
    </recommendedName>
</protein>
<dbReference type="RefSeq" id="WP_129001872.1">
    <property type="nucleotide sequence ID" value="NZ_SDHZ01000001.1"/>
</dbReference>
<evidence type="ECO:0000256" key="1">
    <source>
        <dbReference type="SAM" id="MobiDB-lite"/>
    </source>
</evidence>
<accession>A0A4Q1D9Q8</accession>
<proteinExistence type="predicted"/>
<feature type="compositionally biased region" description="Basic and acidic residues" evidence="1">
    <location>
        <begin position="240"/>
        <end position="250"/>
    </location>
</feature>
<feature type="compositionally biased region" description="Low complexity" evidence="1">
    <location>
        <begin position="496"/>
        <end position="505"/>
    </location>
</feature>
<feature type="compositionally biased region" description="Polar residues" evidence="1">
    <location>
        <begin position="381"/>
        <end position="391"/>
    </location>
</feature>
<feature type="region of interest" description="Disordered" evidence="1">
    <location>
        <begin position="75"/>
        <end position="111"/>
    </location>
</feature>
<sequence length="652" mass="68514">MKPYRLLRNNKETGPYSAEELIAMGLKAYDLVWVDGKSAAWRYPCEIAELKPYAPEAEDLATILWKPPASKYQSASAKENEASSSMKGTSENNEVSSLNSEVSSSMSGITQKSEALSPIKGFAQKEAARSSISGIAQDSTAGNAASNDAARGDSHLHTPKPRIRVRADWRKVEEAQASPVHAETSTSIPGNLPVRDAGAVPASDDKISSQKDDRTSFNKPWDSKAGHPAAGTSETMPQRHVNETKPDDTFVRVTTGPATGLKEEKAESHIKYSESLEDIKQRYNETVLQRKRPALTSRTGLLLLLVPVLCIGMWIGSGWTRDKQPKVQAAVADNAQSQGQQPQAASLQSVMADDAGRAEETAPAPAEAVDANAHNVEEAQTTGVPTGNTSEQNTADQAAANAAAATPGSHQVVSAGNPVPKNGAPAGASQPNVPAAARPAVNSIAGAKPVTNQNQVAGGKGVAIPQAGAGQHTTIAGLKVQGATEVAAGTPGKTIQQAAGQTAAQPSADKTTGKDGQAKTSQVAANGSTRSEGQPQQAIPQAAKTSPAVSLSKKQITDYVSVQEELRQVANGKEMKLHVKNITDIPVDLVVLDLQYYDGNGKFKKGETLYVNHLSANDAVALMAPAVKNAQRIDYKVSLLSIEKNGVYLIAE</sequence>
<feature type="compositionally biased region" description="Low complexity" evidence="1">
    <location>
        <begin position="335"/>
        <end position="349"/>
    </location>
</feature>
<evidence type="ECO:0008006" key="4">
    <source>
        <dbReference type="Google" id="ProtNLM"/>
    </source>
</evidence>
<feature type="compositionally biased region" description="Basic and acidic residues" evidence="1">
    <location>
        <begin position="203"/>
        <end position="225"/>
    </location>
</feature>
<feature type="compositionally biased region" description="Low complexity" evidence="1">
    <location>
        <begin position="75"/>
        <end position="107"/>
    </location>
</feature>
<organism evidence="2 3">
    <name type="scientific">Filimonas effusa</name>
    <dbReference type="NCBI Taxonomy" id="2508721"/>
    <lineage>
        <taxon>Bacteria</taxon>
        <taxon>Pseudomonadati</taxon>
        <taxon>Bacteroidota</taxon>
        <taxon>Chitinophagia</taxon>
        <taxon>Chitinophagales</taxon>
        <taxon>Chitinophagaceae</taxon>
        <taxon>Filimonas</taxon>
    </lineage>
</organism>
<gene>
    <name evidence="2" type="ORF">ESB13_04745</name>
</gene>
<name>A0A4Q1D9Q8_9BACT</name>
<feature type="region of interest" description="Disordered" evidence="1">
    <location>
        <begin position="495"/>
        <end position="547"/>
    </location>
</feature>
<feature type="compositionally biased region" description="Low complexity" evidence="1">
    <location>
        <begin position="392"/>
        <end position="406"/>
    </location>
</feature>
<dbReference type="AlphaFoldDB" id="A0A4Q1D9Q8"/>
<feature type="compositionally biased region" description="Polar residues" evidence="1">
    <location>
        <begin position="518"/>
        <end position="547"/>
    </location>
</feature>
<feature type="region of interest" description="Disordered" evidence="1">
    <location>
        <begin position="381"/>
        <end position="434"/>
    </location>
</feature>
<evidence type="ECO:0000313" key="3">
    <source>
        <dbReference type="Proteomes" id="UP000290545"/>
    </source>
</evidence>
<feature type="region of interest" description="Disordered" evidence="1">
    <location>
        <begin position="331"/>
        <end position="365"/>
    </location>
</feature>
<dbReference type="OrthoDB" id="679074at2"/>
<comment type="caution">
    <text evidence="2">The sequence shown here is derived from an EMBL/GenBank/DDBJ whole genome shotgun (WGS) entry which is preliminary data.</text>
</comment>
<keyword evidence="3" id="KW-1185">Reference proteome</keyword>
<reference evidence="2 3" key="1">
    <citation type="submission" date="2019-01" db="EMBL/GenBank/DDBJ databases">
        <title>Filimonas sp. strain TTM-71.</title>
        <authorList>
            <person name="Chen W.-M."/>
        </authorList>
    </citation>
    <scope>NUCLEOTIDE SEQUENCE [LARGE SCALE GENOMIC DNA]</scope>
    <source>
        <strain evidence="2 3">TTM-71</strain>
    </source>
</reference>